<dbReference type="AlphaFoldDB" id="A0A411DKX3"/>
<proteinExistence type="predicted"/>
<name>A0A411DKX3_CHRID</name>
<gene>
    <name evidence="1" type="ORF">EU348_07345</name>
</gene>
<protein>
    <submittedName>
        <fullName evidence="1">Alkyl hydroperoxide reductase</fullName>
    </submittedName>
</protein>
<evidence type="ECO:0000313" key="1">
    <source>
        <dbReference type="EMBL" id="QBA21015.1"/>
    </source>
</evidence>
<sequence length="283" mass="33145">MNNSDTENIKLYLSGFSGKTYYFVIYQGENCITISQGSIPENGRIMIDVSRKCSNYQGMGRLFVYDQACVVVGLDVYISGNNCSIHCKSLQPSKNDIIYRDAKENERLNELSQIHSSIVNRYLAMQMAVSAFSKDDKNYSIFNTERIRQQKKYQSFQIQLEKNNDYVSKFLQIDNVSREQGTQLLECENDKARNNVACITDHLDWNVLYTSGRWMAVIDLWIRLHTTILKDQKRFNSDYKKISLKLESKLYNSFRKRTLYNLKNYQLGNEKWYKALPKNKPNK</sequence>
<accession>A0A411DKX3</accession>
<organism evidence="1">
    <name type="scientific">Chryseobacterium indologenes</name>
    <name type="common">Flavobacterium indologenes</name>
    <dbReference type="NCBI Taxonomy" id="253"/>
    <lineage>
        <taxon>Bacteria</taxon>
        <taxon>Pseudomonadati</taxon>
        <taxon>Bacteroidota</taxon>
        <taxon>Flavobacteriia</taxon>
        <taxon>Flavobacteriales</taxon>
        <taxon>Weeksellaceae</taxon>
        <taxon>Chryseobacterium group</taxon>
        <taxon>Chryseobacterium</taxon>
    </lineage>
</organism>
<dbReference type="EMBL" id="CP035532">
    <property type="protein sequence ID" value="QBA21015.1"/>
    <property type="molecule type" value="Genomic_DNA"/>
</dbReference>
<reference evidence="1" key="1">
    <citation type="submission" date="2019-01" db="EMBL/GenBank/DDBJ databases">
        <title>Whole Genome Sequencing for Putative Detection of Antimicrobial Resistance and Potential Virulence Factors in Chryseobacterium indologenes isolated from Nile Tilapia in Tanzania.</title>
        <authorList>
            <person name="Mwega E."/>
            <person name="Mutoloki S."/>
            <person name="Mugimba K."/>
            <person name="Colquhoun D."/>
            <person name="Mdegela R."/>
            <person name="Evensen O."/>
            <person name="Wasteson Y."/>
        </authorList>
    </citation>
    <scope>NUCLEOTIDE SEQUENCE [LARGE SCALE GENOMIC DNA]</scope>
    <source>
        <strain evidence="1">StR 01</strain>
    </source>
</reference>